<keyword evidence="2 3" id="KW-0694">RNA-binding</keyword>
<dbReference type="SUPFAM" id="SSF46785">
    <property type="entry name" value="Winged helix' DNA-binding domain"/>
    <property type="match status" value="1"/>
</dbReference>
<feature type="compositionally biased region" description="Low complexity" evidence="4">
    <location>
        <begin position="418"/>
        <end position="435"/>
    </location>
</feature>
<dbReference type="Proteomes" id="UP000663879">
    <property type="component" value="Unassembled WGS sequence"/>
</dbReference>
<dbReference type="Pfam" id="PF05383">
    <property type="entry name" value="La"/>
    <property type="match status" value="1"/>
</dbReference>
<evidence type="ECO:0000313" key="6">
    <source>
        <dbReference type="EMBL" id="CAF0904359.1"/>
    </source>
</evidence>
<keyword evidence="7" id="KW-1185">Reference proteome</keyword>
<comment type="caution">
    <text evidence="6">The sequence shown here is derived from an EMBL/GenBank/DDBJ whole genome shotgun (WGS) entry which is preliminary data.</text>
</comment>
<dbReference type="GO" id="GO:0045727">
    <property type="term" value="P:positive regulation of translation"/>
    <property type="evidence" value="ECO:0007669"/>
    <property type="project" value="TreeGrafter"/>
</dbReference>
<evidence type="ECO:0000256" key="1">
    <source>
        <dbReference type="ARBA" id="ARBA00022553"/>
    </source>
</evidence>
<protein>
    <recommendedName>
        <fullName evidence="5">HTH La-type RNA-binding domain-containing protein</fullName>
    </recommendedName>
</protein>
<dbReference type="Gene3D" id="1.10.10.10">
    <property type="entry name" value="Winged helix-like DNA-binding domain superfamily/Winged helix DNA-binding domain"/>
    <property type="match status" value="1"/>
</dbReference>
<evidence type="ECO:0000256" key="2">
    <source>
        <dbReference type="ARBA" id="ARBA00022884"/>
    </source>
</evidence>
<accession>A0A813ZWR4</accession>
<dbReference type="GO" id="GO:0003730">
    <property type="term" value="F:mRNA 3'-UTR binding"/>
    <property type="evidence" value="ECO:0007669"/>
    <property type="project" value="TreeGrafter"/>
</dbReference>
<organism evidence="6 7">
    <name type="scientific">Brachionus calyciflorus</name>
    <dbReference type="NCBI Taxonomy" id="104777"/>
    <lineage>
        <taxon>Eukaryota</taxon>
        <taxon>Metazoa</taxon>
        <taxon>Spiralia</taxon>
        <taxon>Gnathifera</taxon>
        <taxon>Rotifera</taxon>
        <taxon>Eurotatoria</taxon>
        <taxon>Monogononta</taxon>
        <taxon>Pseudotrocha</taxon>
        <taxon>Ploima</taxon>
        <taxon>Brachionidae</taxon>
        <taxon>Brachionus</taxon>
    </lineage>
</organism>
<evidence type="ECO:0000313" key="7">
    <source>
        <dbReference type="Proteomes" id="UP000663879"/>
    </source>
</evidence>
<dbReference type="EMBL" id="CAJNOC010001973">
    <property type="protein sequence ID" value="CAF0904359.1"/>
    <property type="molecule type" value="Genomic_DNA"/>
</dbReference>
<gene>
    <name evidence="6" type="ORF">OXX778_LOCUS11566</name>
</gene>
<dbReference type="InterPro" id="IPR036388">
    <property type="entry name" value="WH-like_DNA-bd_sf"/>
</dbReference>
<dbReference type="PANTHER" id="PTHR22792">
    <property type="entry name" value="LUPUS LA PROTEIN-RELATED"/>
    <property type="match status" value="1"/>
</dbReference>
<dbReference type="GO" id="GO:0010494">
    <property type="term" value="C:cytoplasmic stress granule"/>
    <property type="evidence" value="ECO:0007669"/>
    <property type="project" value="TreeGrafter"/>
</dbReference>
<dbReference type="SMART" id="SM00715">
    <property type="entry name" value="LA"/>
    <property type="match status" value="1"/>
</dbReference>
<dbReference type="InterPro" id="IPR036390">
    <property type="entry name" value="WH_DNA-bd_sf"/>
</dbReference>
<dbReference type="GO" id="GO:0005829">
    <property type="term" value="C:cytosol"/>
    <property type="evidence" value="ECO:0007669"/>
    <property type="project" value="TreeGrafter"/>
</dbReference>
<evidence type="ECO:0000259" key="5">
    <source>
        <dbReference type="PROSITE" id="PS50961"/>
    </source>
</evidence>
<feature type="region of interest" description="Disordered" evidence="4">
    <location>
        <begin position="390"/>
        <end position="473"/>
    </location>
</feature>
<dbReference type="OrthoDB" id="10046764at2759"/>
<dbReference type="InterPro" id="IPR006630">
    <property type="entry name" value="La_HTH"/>
</dbReference>
<evidence type="ECO:0000256" key="4">
    <source>
        <dbReference type="SAM" id="MobiDB-lite"/>
    </source>
</evidence>
<dbReference type="InterPro" id="IPR058699">
    <property type="entry name" value="RRM_LARP4/4B"/>
</dbReference>
<sequence length="556" mass="64421">MHPEAGINISQDISMSKLKMNKEYLNDDELDKTQNGYGDYNDLNNNAQDNSQQLPTLILKQLEFYFSRENLLNDKYLQSQMDSDNYVPICVLITFNMMKKIFSNSNLAHSLDDERIKYVQNVIKQTNNSLLQLDPSQTKIRANHKRCVVILREIDKDTPLEQIESLFSTCKVKCLNYEFAGSSSWYLTFKDESEAQIAVQFIKEEVRTFNNQPLFARIKTSPLPRLNSTNTEFINNNNNNESLTKHYSQYQPYYYSDMSQIVNPNPWMIYPNFSTNYNNKLKQTTTDTTSNLSSSSANYIINPFDPYMLSFNGAHHQYKNNQQQQQQRRNYYRFIKDNNDLNQTSQNEPTFNQNQNFIIFPTQAPFVYPNDFVYPIPFAVNQSLTQIASSSSASSSSSTKQNNNYQKKIPTKRYQATPNPNNNNSNNNKINNSDNLDSYKKNKYPRPNGNKVSNGYNRKSRIGNNGFNSNNRKNESDLSLVQFDYEPTSFPPLKDGEIKSEIIEPELDLENNNDVELNSDNSPWSAYSRRSFAEIVKHKQLNGLVDELNKVKIAEE</sequence>
<dbReference type="AlphaFoldDB" id="A0A813ZWR4"/>
<dbReference type="PROSITE" id="PS50961">
    <property type="entry name" value="HTH_LA"/>
    <property type="match status" value="1"/>
</dbReference>
<dbReference type="PANTHER" id="PTHR22792:SF131">
    <property type="entry name" value="LA-RELATED PROTEIN LARP4B"/>
    <property type="match status" value="1"/>
</dbReference>
<dbReference type="Pfam" id="PF26088">
    <property type="entry name" value="RRM_LARP4"/>
    <property type="match status" value="1"/>
</dbReference>
<proteinExistence type="predicted"/>
<evidence type="ECO:0000256" key="3">
    <source>
        <dbReference type="PROSITE-ProRule" id="PRU00332"/>
    </source>
</evidence>
<reference evidence="6" key="1">
    <citation type="submission" date="2021-02" db="EMBL/GenBank/DDBJ databases">
        <authorList>
            <person name="Nowell W R."/>
        </authorList>
    </citation>
    <scope>NUCLEOTIDE SEQUENCE</scope>
    <source>
        <strain evidence="6">Ploen Becks lab</strain>
    </source>
</reference>
<name>A0A813ZWR4_9BILA</name>
<feature type="domain" description="HTH La-type RNA-binding" evidence="5">
    <location>
        <begin position="48"/>
        <end position="150"/>
    </location>
</feature>
<keyword evidence="1" id="KW-0597">Phosphoprotein</keyword>
<dbReference type="InterPro" id="IPR045180">
    <property type="entry name" value="La_dom_prot"/>
</dbReference>
<dbReference type="CDD" id="cd12430">
    <property type="entry name" value="RRM_LARP4_5_like"/>
    <property type="match status" value="1"/>
</dbReference>